<sequence>MEERSAFGPNEHKVATDQTVSNGNEHEMAKDNSTPIGGQAASLIGETDAVMALEQQATVEGRKAVIEGAVNKNQPPSTGQPVPVDRRNIAWDKEAEIPSYANNVAPKLYETYNRKVTTSLATRHQYQEPLTQGHSNQLNRMEQEWRQEEYLQESSPSEKRADWKSIEEFPACTDATEIAQGDAWIRGHRQQIFAYTTQSEHPITNK</sequence>
<evidence type="ECO:0000256" key="1">
    <source>
        <dbReference type="SAM" id="MobiDB-lite"/>
    </source>
</evidence>
<name>A0AAV7SNZ0_PLEWA</name>
<feature type="region of interest" description="Disordered" evidence="1">
    <location>
        <begin position="1"/>
        <end position="39"/>
    </location>
</feature>
<gene>
    <name evidence="2" type="ORF">NDU88_006148</name>
</gene>
<dbReference type="Proteomes" id="UP001066276">
    <property type="component" value="Chromosome 4_2"/>
</dbReference>
<evidence type="ECO:0000313" key="3">
    <source>
        <dbReference type="Proteomes" id="UP001066276"/>
    </source>
</evidence>
<protein>
    <submittedName>
        <fullName evidence="2">Uncharacterized protein</fullName>
    </submittedName>
</protein>
<organism evidence="2 3">
    <name type="scientific">Pleurodeles waltl</name>
    <name type="common">Iberian ribbed newt</name>
    <dbReference type="NCBI Taxonomy" id="8319"/>
    <lineage>
        <taxon>Eukaryota</taxon>
        <taxon>Metazoa</taxon>
        <taxon>Chordata</taxon>
        <taxon>Craniata</taxon>
        <taxon>Vertebrata</taxon>
        <taxon>Euteleostomi</taxon>
        <taxon>Amphibia</taxon>
        <taxon>Batrachia</taxon>
        <taxon>Caudata</taxon>
        <taxon>Salamandroidea</taxon>
        <taxon>Salamandridae</taxon>
        <taxon>Pleurodelinae</taxon>
        <taxon>Pleurodeles</taxon>
    </lineage>
</organism>
<keyword evidence="3" id="KW-1185">Reference proteome</keyword>
<accession>A0AAV7SNZ0</accession>
<dbReference type="AlphaFoldDB" id="A0AAV7SNZ0"/>
<proteinExistence type="predicted"/>
<evidence type="ECO:0000313" key="2">
    <source>
        <dbReference type="EMBL" id="KAJ1165731.1"/>
    </source>
</evidence>
<reference evidence="2" key="1">
    <citation type="journal article" date="2022" name="bioRxiv">
        <title>Sequencing and chromosome-scale assembly of the giantPleurodeles waltlgenome.</title>
        <authorList>
            <person name="Brown T."/>
            <person name="Elewa A."/>
            <person name="Iarovenko S."/>
            <person name="Subramanian E."/>
            <person name="Araus A.J."/>
            <person name="Petzold A."/>
            <person name="Susuki M."/>
            <person name="Suzuki K.-i.T."/>
            <person name="Hayashi T."/>
            <person name="Toyoda A."/>
            <person name="Oliveira C."/>
            <person name="Osipova E."/>
            <person name="Leigh N.D."/>
            <person name="Simon A."/>
            <person name="Yun M.H."/>
        </authorList>
    </citation>
    <scope>NUCLEOTIDE SEQUENCE</scope>
    <source>
        <strain evidence="2">20211129_DDA</strain>
        <tissue evidence="2">Liver</tissue>
    </source>
</reference>
<dbReference type="EMBL" id="JANPWB010000008">
    <property type="protein sequence ID" value="KAJ1165731.1"/>
    <property type="molecule type" value="Genomic_DNA"/>
</dbReference>
<comment type="caution">
    <text evidence="2">The sequence shown here is derived from an EMBL/GenBank/DDBJ whole genome shotgun (WGS) entry which is preliminary data.</text>
</comment>
<feature type="compositionally biased region" description="Basic and acidic residues" evidence="1">
    <location>
        <begin position="1"/>
        <end position="15"/>
    </location>
</feature>